<gene>
    <name evidence="1" type="ORF">SAMN05444406_103148</name>
</gene>
<dbReference type="AlphaFoldDB" id="A0A1I5T2D6"/>
<evidence type="ECO:0000313" key="1">
    <source>
        <dbReference type="EMBL" id="SFP77128.1"/>
    </source>
</evidence>
<keyword evidence="2" id="KW-1185">Reference proteome</keyword>
<dbReference type="STRING" id="937334.SAMN05444406_103148"/>
<reference evidence="1 2" key="1">
    <citation type="submission" date="2016-10" db="EMBL/GenBank/DDBJ databases">
        <authorList>
            <person name="de Groot N.N."/>
        </authorList>
    </citation>
    <scope>NUCLEOTIDE SEQUENCE [LARGE SCALE GENOMIC DNA]</scope>
    <source>
        <strain evidence="1 2">DSM 20678</strain>
    </source>
</reference>
<dbReference type="Proteomes" id="UP000198577">
    <property type="component" value="Unassembled WGS sequence"/>
</dbReference>
<accession>A0A1I5T2D6</accession>
<organism evidence="1 2">
    <name type="scientific">Caldicoprobacter faecalis</name>
    <dbReference type="NCBI Taxonomy" id="937334"/>
    <lineage>
        <taxon>Bacteria</taxon>
        <taxon>Bacillati</taxon>
        <taxon>Bacillota</taxon>
        <taxon>Clostridia</taxon>
        <taxon>Caldicoprobacterales</taxon>
        <taxon>Caldicoprobacteraceae</taxon>
        <taxon>Caldicoprobacter</taxon>
    </lineage>
</organism>
<dbReference type="EMBL" id="FOXR01000003">
    <property type="protein sequence ID" value="SFP77128.1"/>
    <property type="molecule type" value="Genomic_DNA"/>
</dbReference>
<sequence>MGGMEEIKVRFIRFLEEVYEGDNKELKEIWVVTTSKDIRAETIWKNANSLLRKNLCWKLDAKFLIFAIKPLFFGE</sequence>
<evidence type="ECO:0000313" key="2">
    <source>
        <dbReference type="Proteomes" id="UP000198577"/>
    </source>
</evidence>
<protein>
    <submittedName>
        <fullName evidence="1">Uncharacterized protein</fullName>
    </submittedName>
</protein>
<name>A0A1I5T2D6_9FIRM</name>
<proteinExistence type="predicted"/>